<dbReference type="Proteomes" id="UP000789508">
    <property type="component" value="Unassembled WGS sequence"/>
</dbReference>
<comment type="caution">
    <text evidence="1">The sequence shown here is derived from an EMBL/GenBank/DDBJ whole genome shotgun (WGS) entry which is preliminary data.</text>
</comment>
<feature type="non-terminal residue" evidence="1">
    <location>
        <position position="64"/>
    </location>
</feature>
<keyword evidence="2" id="KW-1185">Reference proteome</keyword>
<dbReference type="EMBL" id="CAJVPS010020391">
    <property type="protein sequence ID" value="CAG8704234.1"/>
    <property type="molecule type" value="Genomic_DNA"/>
</dbReference>
<dbReference type="AlphaFoldDB" id="A0A9N9HT04"/>
<gene>
    <name evidence="1" type="ORF">ALEPTO_LOCUS11684</name>
</gene>
<sequence>MTDISLKVEDVAEKDDISTTSGGIESVSLAWQDLTYTITDPKLKVKHHIIEGVSGFVKPGEVMA</sequence>
<evidence type="ECO:0000313" key="2">
    <source>
        <dbReference type="Proteomes" id="UP000789508"/>
    </source>
</evidence>
<name>A0A9N9HT04_9GLOM</name>
<dbReference type="OrthoDB" id="66620at2759"/>
<organism evidence="1 2">
    <name type="scientific">Ambispora leptoticha</name>
    <dbReference type="NCBI Taxonomy" id="144679"/>
    <lineage>
        <taxon>Eukaryota</taxon>
        <taxon>Fungi</taxon>
        <taxon>Fungi incertae sedis</taxon>
        <taxon>Mucoromycota</taxon>
        <taxon>Glomeromycotina</taxon>
        <taxon>Glomeromycetes</taxon>
        <taxon>Archaeosporales</taxon>
        <taxon>Ambisporaceae</taxon>
        <taxon>Ambispora</taxon>
    </lineage>
</organism>
<accession>A0A9N9HT04</accession>
<reference evidence="1" key="1">
    <citation type="submission" date="2021-06" db="EMBL/GenBank/DDBJ databases">
        <authorList>
            <person name="Kallberg Y."/>
            <person name="Tangrot J."/>
            <person name="Rosling A."/>
        </authorList>
    </citation>
    <scope>NUCLEOTIDE SEQUENCE</scope>
    <source>
        <strain evidence="1">FL130A</strain>
    </source>
</reference>
<protein>
    <submittedName>
        <fullName evidence="1">6412_t:CDS:1</fullName>
    </submittedName>
</protein>
<evidence type="ECO:0000313" key="1">
    <source>
        <dbReference type="EMBL" id="CAG8704234.1"/>
    </source>
</evidence>
<proteinExistence type="predicted"/>